<sequence>MKASYPVRSGEGIDRIKNVDCRLVEKKESPYAHMLTYLRSIKIINKRRRRRESIAEVRAHVFSHRPRPRAASRNPFAQRNYGIGVTTPRVRSLFSEKDVRVGARPRDIGLNNSPLNEFVTPDTGKSRSAPAAGDFTLRQRHRVHFISDRKSSPLFIARDLYADRI</sequence>
<protein>
    <submittedName>
        <fullName evidence="1">Uncharacterized protein</fullName>
    </submittedName>
</protein>
<organism evidence="1 2">
    <name type="scientific">Cardiocondyla obscurior</name>
    <dbReference type="NCBI Taxonomy" id="286306"/>
    <lineage>
        <taxon>Eukaryota</taxon>
        <taxon>Metazoa</taxon>
        <taxon>Ecdysozoa</taxon>
        <taxon>Arthropoda</taxon>
        <taxon>Hexapoda</taxon>
        <taxon>Insecta</taxon>
        <taxon>Pterygota</taxon>
        <taxon>Neoptera</taxon>
        <taxon>Endopterygota</taxon>
        <taxon>Hymenoptera</taxon>
        <taxon>Apocrita</taxon>
        <taxon>Aculeata</taxon>
        <taxon>Formicoidea</taxon>
        <taxon>Formicidae</taxon>
        <taxon>Myrmicinae</taxon>
        <taxon>Cardiocondyla</taxon>
    </lineage>
</organism>
<dbReference type="Proteomes" id="UP001430953">
    <property type="component" value="Unassembled WGS sequence"/>
</dbReference>
<gene>
    <name evidence="1" type="ORF">PUN28_006466</name>
</gene>
<dbReference type="EMBL" id="JADYXP020000005">
    <property type="protein sequence ID" value="KAL0124627.1"/>
    <property type="molecule type" value="Genomic_DNA"/>
</dbReference>
<keyword evidence="2" id="KW-1185">Reference proteome</keyword>
<evidence type="ECO:0000313" key="2">
    <source>
        <dbReference type="Proteomes" id="UP001430953"/>
    </source>
</evidence>
<reference evidence="1 2" key="1">
    <citation type="submission" date="2023-03" db="EMBL/GenBank/DDBJ databases">
        <title>High recombination rates correlate with genetic variation in Cardiocondyla obscurior ants.</title>
        <authorList>
            <person name="Errbii M."/>
        </authorList>
    </citation>
    <scope>NUCLEOTIDE SEQUENCE [LARGE SCALE GENOMIC DNA]</scope>
    <source>
        <strain evidence="1">Alpha-2009</strain>
        <tissue evidence="1">Whole body</tissue>
    </source>
</reference>
<accession>A0AAW2GDS4</accession>
<proteinExistence type="predicted"/>
<name>A0AAW2GDS4_9HYME</name>
<dbReference type="AlphaFoldDB" id="A0AAW2GDS4"/>
<comment type="caution">
    <text evidence="1">The sequence shown here is derived from an EMBL/GenBank/DDBJ whole genome shotgun (WGS) entry which is preliminary data.</text>
</comment>
<evidence type="ECO:0000313" key="1">
    <source>
        <dbReference type="EMBL" id="KAL0124627.1"/>
    </source>
</evidence>